<evidence type="ECO:0000313" key="3">
    <source>
        <dbReference type="Proteomes" id="UP000017656"/>
    </source>
</evidence>
<dbReference type="EMBL" id="KF669658">
    <property type="protein sequence ID" value="AGY48122.1"/>
    <property type="molecule type" value="Genomic_DNA"/>
</dbReference>
<name>U5PZQ1_9CAUD</name>
<keyword evidence="1" id="KW-0472">Membrane</keyword>
<dbReference type="Proteomes" id="UP000017656">
    <property type="component" value="Segment"/>
</dbReference>
<dbReference type="RefSeq" id="YP_009007623.1">
    <property type="nucleotide sequence ID" value="NC_023581.1"/>
</dbReference>
<evidence type="ECO:0000256" key="1">
    <source>
        <dbReference type="SAM" id="Phobius"/>
    </source>
</evidence>
<protein>
    <submittedName>
        <fullName evidence="2">Uncharacterized protein</fullName>
    </submittedName>
</protein>
<dbReference type="KEGG" id="vg:18504193"/>
<keyword evidence="1" id="KW-1133">Transmembrane helix</keyword>
<accession>U5PZQ1</accession>
<organism evidence="2 3">
    <name type="scientific">Acinetobacter phage Presley</name>
    <dbReference type="NCBI Taxonomy" id="1406780"/>
    <lineage>
        <taxon>Viruses</taxon>
        <taxon>Duplodnaviria</taxon>
        <taxon>Heunggongvirae</taxon>
        <taxon>Uroviricota</taxon>
        <taxon>Caudoviricetes</taxon>
        <taxon>Schitoviridae</taxon>
        <taxon>Presleyvirus</taxon>
        <taxon>Presleyvirus presley</taxon>
    </lineage>
</organism>
<evidence type="ECO:0000313" key="2">
    <source>
        <dbReference type="EMBL" id="AGY48122.1"/>
    </source>
</evidence>
<sequence length="130" mass="14600">MFIAWYKFLSPYLAGFFLITSLAFSGLAIYRGEVISSLQSDLIAKKDQEIKVVIERNDIANDVSKKHEQGKTERETRNEITIKQVETIVKEPIYLNTCFDDSGLSVLNGNITSTNAREHSGTLPESELAQ</sequence>
<gene>
    <name evidence="2" type="ORF">Presley_55</name>
</gene>
<keyword evidence="1" id="KW-0812">Transmembrane</keyword>
<keyword evidence="3" id="KW-1185">Reference proteome</keyword>
<feature type="transmembrane region" description="Helical" evidence="1">
    <location>
        <begin position="12"/>
        <end position="30"/>
    </location>
</feature>
<proteinExistence type="predicted"/>
<reference evidence="2 3" key="1">
    <citation type="journal article" date="2013" name="Genome Announc.">
        <title>Complete Genome of Acinetobacter baumannii N4-Like Podophage Presley.</title>
        <authorList>
            <person name="Farmer N.G."/>
            <person name="Wood T.L."/>
            <person name="Chamakura K.R."/>
            <person name="Kuty Everett G.F."/>
        </authorList>
    </citation>
    <scope>NUCLEOTIDE SEQUENCE [LARGE SCALE GENOMIC DNA]</scope>
</reference>
<dbReference type="GeneID" id="18504193"/>